<gene>
    <name evidence="1" type="ORF">HCU73_05295</name>
</gene>
<accession>A0A7X6GX63</accession>
<dbReference type="InterPro" id="IPR006311">
    <property type="entry name" value="TAT_signal"/>
</dbReference>
<name>A0A7X6GX63_9RHOB</name>
<evidence type="ECO:0000313" key="1">
    <source>
        <dbReference type="EMBL" id="NKX43996.1"/>
    </source>
</evidence>
<dbReference type="Proteomes" id="UP000526408">
    <property type="component" value="Unassembled WGS sequence"/>
</dbReference>
<dbReference type="RefSeq" id="WP_168622400.1">
    <property type="nucleotide sequence ID" value="NZ_JAAZQQ010000002.1"/>
</dbReference>
<keyword evidence="2" id="KW-1185">Reference proteome</keyword>
<dbReference type="AlphaFoldDB" id="A0A7X6GX63"/>
<organism evidence="1 2">
    <name type="scientific">Roseicyclus persicicus</name>
    <dbReference type="NCBI Taxonomy" id="2650661"/>
    <lineage>
        <taxon>Bacteria</taxon>
        <taxon>Pseudomonadati</taxon>
        <taxon>Pseudomonadota</taxon>
        <taxon>Alphaproteobacteria</taxon>
        <taxon>Rhodobacterales</taxon>
        <taxon>Roseobacteraceae</taxon>
        <taxon>Roseicyclus</taxon>
    </lineage>
</organism>
<comment type="caution">
    <text evidence="1">The sequence shown here is derived from an EMBL/GenBank/DDBJ whole genome shotgun (WGS) entry which is preliminary data.</text>
</comment>
<evidence type="ECO:0000313" key="2">
    <source>
        <dbReference type="Proteomes" id="UP000526408"/>
    </source>
</evidence>
<dbReference type="InterPro" id="IPR019546">
    <property type="entry name" value="TAT_signal_bac_arc"/>
</dbReference>
<reference evidence="1 2" key="1">
    <citation type="submission" date="2020-04" db="EMBL/GenBank/DDBJ databases">
        <authorList>
            <person name="Yoon J."/>
        </authorList>
    </citation>
    <scope>NUCLEOTIDE SEQUENCE [LARGE SCALE GENOMIC DNA]</scope>
    <source>
        <strain evidence="1 2">KMU-115</strain>
    </source>
</reference>
<sequence>MLSRRQFIKTAAVTTAAASLAEPTEAVTGTPRLPLKAEPRRRTIFARSHVGGQLRLYSDAADQPRALIRQDALDRAFGKGAGQGLLQPDHWRMIDEGWFSGDDLFLPTDPDCSEFAVWQANYHHDCEAHDILADLLGVHLSPWGGRLDRVGLSFAEHPCTPRFATATLVHADCLPHLVREVAERSDWISVHPDPVST</sequence>
<dbReference type="Pfam" id="PF10518">
    <property type="entry name" value="TAT_signal"/>
    <property type="match status" value="1"/>
</dbReference>
<protein>
    <submittedName>
        <fullName evidence="1">Twin-arginine translocation signal domain-containing protein</fullName>
    </submittedName>
</protein>
<dbReference type="NCBIfam" id="TIGR01409">
    <property type="entry name" value="TAT_signal_seq"/>
    <property type="match status" value="1"/>
</dbReference>
<proteinExistence type="predicted"/>
<dbReference type="PROSITE" id="PS51318">
    <property type="entry name" value="TAT"/>
    <property type="match status" value="1"/>
</dbReference>
<dbReference type="EMBL" id="JAAZQQ010000002">
    <property type="protein sequence ID" value="NKX43996.1"/>
    <property type="molecule type" value="Genomic_DNA"/>
</dbReference>